<evidence type="ECO:0000313" key="2">
    <source>
        <dbReference type="EMBL" id="PIW66338.1"/>
    </source>
</evidence>
<keyword evidence="1" id="KW-0472">Membrane</keyword>
<dbReference type="PROSITE" id="PS51257">
    <property type="entry name" value="PROKAR_LIPOPROTEIN"/>
    <property type="match status" value="1"/>
</dbReference>
<gene>
    <name evidence="2" type="ORF">COW11_03965</name>
</gene>
<sequence length="172" mass="18600">MVRLAVRLKQAGPALFCAFLTGCATISGSQERFVRQPGADSPPRALSIYAPYIMYAVWALGAVVSAIAGHYIVTSYIRVVRKYVKSKAKSSRWAALTGCIERVIYTTSFVLGWYTVIVVIFGIKIALFTINCLSLDVKDTAKAANSYILGNILSLGVAVLVGIIMKKILAGF</sequence>
<keyword evidence="1" id="KW-0812">Transmembrane</keyword>
<organism evidence="2 3">
    <name type="scientific">Candidatus Taenaricola geysiri</name>
    <dbReference type="NCBI Taxonomy" id="1974752"/>
    <lineage>
        <taxon>Bacteria</taxon>
        <taxon>Pseudomonadati</taxon>
        <taxon>Candidatus Omnitrophota</taxon>
        <taxon>Candidatus Taenaricola</taxon>
    </lineage>
</organism>
<feature type="transmembrane region" description="Helical" evidence="1">
    <location>
        <begin position="147"/>
        <end position="165"/>
    </location>
</feature>
<dbReference type="EMBL" id="PFGP01000093">
    <property type="protein sequence ID" value="PIW66338.1"/>
    <property type="molecule type" value="Genomic_DNA"/>
</dbReference>
<evidence type="ECO:0000313" key="3">
    <source>
        <dbReference type="Proteomes" id="UP000231267"/>
    </source>
</evidence>
<keyword evidence="1" id="KW-1133">Transmembrane helix</keyword>
<evidence type="ECO:0000256" key="1">
    <source>
        <dbReference type="SAM" id="Phobius"/>
    </source>
</evidence>
<name>A0A2J0LER2_9BACT</name>
<reference evidence="2 3" key="1">
    <citation type="submission" date="2017-09" db="EMBL/GenBank/DDBJ databases">
        <title>Depth-based differentiation of microbial function through sediment-hosted aquifers and enrichment of novel symbionts in the deep terrestrial subsurface.</title>
        <authorList>
            <person name="Probst A.J."/>
            <person name="Ladd B."/>
            <person name="Jarett J.K."/>
            <person name="Geller-Mcgrath D.E."/>
            <person name="Sieber C.M."/>
            <person name="Emerson J.B."/>
            <person name="Anantharaman K."/>
            <person name="Thomas B.C."/>
            <person name="Malmstrom R."/>
            <person name="Stieglmeier M."/>
            <person name="Klingl A."/>
            <person name="Woyke T."/>
            <person name="Ryan C.M."/>
            <person name="Banfield J.F."/>
        </authorList>
    </citation>
    <scope>NUCLEOTIDE SEQUENCE [LARGE SCALE GENOMIC DNA]</scope>
    <source>
        <strain evidence="2">CG12_big_fil_rev_8_21_14_0_65_43_15</strain>
    </source>
</reference>
<feature type="transmembrane region" description="Helical" evidence="1">
    <location>
        <begin position="52"/>
        <end position="73"/>
    </location>
</feature>
<protein>
    <submittedName>
        <fullName evidence="2">Uncharacterized protein</fullName>
    </submittedName>
</protein>
<feature type="transmembrane region" description="Helical" evidence="1">
    <location>
        <begin position="117"/>
        <end position="135"/>
    </location>
</feature>
<dbReference type="Proteomes" id="UP000231267">
    <property type="component" value="Unassembled WGS sequence"/>
</dbReference>
<proteinExistence type="predicted"/>
<accession>A0A2J0LER2</accession>
<dbReference type="AlphaFoldDB" id="A0A2J0LER2"/>
<comment type="caution">
    <text evidence="2">The sequence shown here is derived from an EMBL/GenBank/DDBJ whole genome shotgun (WGS) entry which is preliminary data.</text>
</comment>